<feature type="non-terminal residue" evidence="1">
    <location>
        <position position="59"/>
    </location>
</feature>
<evidence type="ECO:0000313" key="2">
    <source>
        <dbReference type="Proteomes" id="UP001140094"/>
    </source>
</evidence>
<organism evidence="1 2">
    <name type="scientific">Coemansia guatemalensis</name>
    <dbReference type="NCBI Taxonomy" id="2761395"/>
    <lineage>
        <taxon>Eukaryota</taxon>
        <taxon>Fungi</taxon>
        <taxon>Fungi incertae sedis</taxon>
        <taxon>Zoopagomycota</taxon>
        <taxon>Kickxellomycotina</taxon>
        <taxon>Kickxellomycetes</taxon>
        <taxon>Kickxellales</taxon>
        <taxon>Kickxellaceae</taxon>
        <taxon>Coemansia</taxon>
    </lineage>
</organism>
<dbReference type="EMBL" id="JANBUO010003463">
    <property type="protein sequence ID" value="KAJ2790759.1"/>
    <property type="molecule type" value="Genomic_DNA"/>
</dbReference>
<keyword evidence="2" id="KW-1185">Reference proteome</keyword>
<reference evidence="1" key="1">
    <citation type="submission" date="2022-07" db="EMBL/GenBank/DDBJ databases">
        <title>Phylogenomic reconstructions and comparative analyses of Kickxellomycotina fungi.</title>
        <authorList>
            <person name="Reynolds N.K."/>
            <person name="Stajich J.E."/>
            <person name="Barry K."/>
            <person name="Grigoriev I.V."/>
            <person name="Crous P."/>
            <person name="Smith M.E."/>
        </authorList>
    </citation>
    <scope>NUCLEOTIDE SEQUENCE</scope>
    <source>
        <strain evidence="1">NRRL 1565</strain>
    </source>
</reference>
<protein>
    <submittedName>
        <fullName evidence="1">Uncharacterized protein</fullName>
    </submittedName>
</protein>
<sequence>CLIGYLATDGPLGLLVARSSVKLTRHGALVAMIAQHPFRQPWASRFSWLCWALHCSCLL</sequence>
<dbReference type="AlphaFoldDB" id="A0A9W8LPB3"/>
<accession>A0A9W8LPB3</accession>
<feature type="non-terminal residue" evidence="1">
    <location>
        <position position="1"/>
    </location>
</feature>
<dbReference type="Proteomes" id="UP001140094">
    <property type="component" value="Unassembled WGS sequence"/>
</dbReference>
<evidence type="ECO:0000313" key="1">
    <source>
        <dbReference type="EMBL" id="KAJ2790759.1"/>
    </source>
</evidence>
<gene>
    <name evidence="1" type="ORF">H4R20_006962</name>
</gene>
<proteinExistence type="predicted"/>
<comment type="caution">
    <text evidence="1">The sequence shown here is derived from an EMBL/GenBank/DDBJ whole genome shotgun (WGS) entry which is preliminary data.</text>
</comment>
<name>A0A9W8LPB3_9FUNG</name>